<evidence type="ECO:0000256" key="2">
    <source>
        <dbReference type="ARBA" id="ARBA00022723"/>
    </source>
</evidence>
<comment type="function">
    <text evidence="6">Removes the formyl group from the N-terminal Met of newly synthesized proteins. Requires at least a dipeptide for an efficient rate of reaction. N-terminal L-methionine is a prerequisite for activity but the enzyme has broad specificity at other positions.</text>
</comment>
<feature type="binding site" evidence="6">
    <location>
        <position position="158"/>
    </location>
    <ligand>
        <name>Fe cation</name>
        <dbReference type="ChEBI" id="CHEBI:24875"/>
    </ligand>
</feature>
<dbReference type="GO" id="GO:0046872">
    <property type="term" value="F:metal ion binding"/>
    <property type="evidence" value="ECO:0007669"/>
    <property type="project" value="UniProtKB-KW"/>
</dbReference>
<dbReference type="SUPFAM" id="SSF56420">
    <property type="entry name" value="Peptide deformylase"/>
    <property type="match status" value="1"/>
</dbReference>
<dbReference type="PANTHER" id="PTHR10458">
    <property type="entry name" value="PEPTIDE DEFORMYLASE"/>
    <property type="match status" value="1"/>
</dbReference>
<dbReference type="PIRSF" id="PIRSF004749">
    <property type="entry name" value="Pep_def"/>
    <property type="match status" value="1"/>
</dbReference>
<keyword evidence="2 6" id="KW-0479">Metal-binding</keyword>
<sequence length="184" mass="20870">MLTMKDIIRDGHPTLRAKAEEVTFPLSTEDRQLIDDMLTFLKMSQDEEQSKKYQLRSGVGIAAPQLNHSKRMLVIHFFDEKKGDYVTHQLINPKIISHSVEKSYLPAGEGCLSVDESIPGIIHRHARITVKALTPDGEEVKLRLKDFSAIVAQHEIDHLNGVMFYDHIDKADPMKIEKDAIAVE</sequence>
<dbReference type="CDD" id="cd00487">
    <property type="entry name" value="Pep_deformylase"/>
    <property type="match status" value="1"/>
</dbReference>
<reference evidence="7 8" key="1">
    <citation type="journal article" date="2017" name="Int. J. Syst. Evol. Microbiol.">
        <title>Macrococcus canis sp. nov., a skin bacterium associated with infections in dogs.</title>
        <authorList>
            <person name="Gobeli Brawand S."/>
            <person name="Cotting K."/>
            <person name="Gomez-Sanz E."/>
            <person name="Collaud A."/>
            <person name="Thomann A."/>
            <person name="Brodard I."/>
            <person name="Rodriguez-Campos S."/>
            <person name="Strauss C."/>
            <person name="Perreten V."/>
        </authorList>
    </citation>
    <scope>NUCLEOTIDE SEQUENCE [LARGE SCALE GENOMIC DNA]</scope>
    <source>
        <strain evidence="7 8">KM45013</strain>
    </source>
</reference>
<feature type="binding site" evidence="6">
    <location>
        <position position="154"/>
    </location>
    <ligand>
        <name>Fe cation</name>
        <dbReference type="ChEBI" id="CHEBI:24875"/>
    </ligand>
</feature>
<keyword evidence="4 6" id="KW-0648">Protein biosynthesis</keyword>
<dbReference type="Proteomes" id="UP000194154">
    <property type="component" value="Chromosome"/>
</dbReference>
<comment type="similarity">
    <text evidence="1 6">Belongs to the polypeptide deformylase family.</text>
</comment>
<evidence type="ECO:0000256" key="4">
    <source>
        <dbReference type="ARBA" id="ARBA00022917"/>
    </source>
</evidence>
<dbReference type="GeneID" id="35295064"/>
<dbReference type="PANTHER" id="PTHR10458:SF8">
    <property type="entry name" value="PEPTIDE DEFORMYLASE 2"/>
    <property type="match status" value="1"/>
</dbReference>
<evidence type="ECO:0000313" key="7">
    <source>
        <dbReference type="EMBL" id="ARQ06579.1"/>
    </source>
</evidence>
<comment type="cofactor">
    <cofactor evidence="6">
        <name>Fe(2+)</name>
        <dbReference type="ChEBI" id="CHEBI:29033"/>
    </cofactor>
    <text evidence="6">Binds 1 Fe(2+) ion.</text>
</comment>
<keyword evidence="5 6" id="KW-0408">Iron</keyword>
<keyword evidence="3 6" id="KW-0378">Hydrolase</keyword>
<feature type="active site" evidence="6">
    <location>
        <position position="155"/>
    </location>
</feature>
<dbReference type="InterPro" id="IPR023635">
    <property type="entry name" value="Peptide_deformylase"/>
</dbReference>
<gene>
    <name evidence="6 7" type="primary">def</name>
    <name evidence="7" type="ORF">MCCS_09320</name>
</gene>
<dbReference type="NCBIfam" id="TIGR00079">
    <property type="entry name" value="pept_deformyl"/>
    <property type="match status" value="1"/>
</dbReference>
<protein>
    <recommendedName>
        <fullName evidence="6">Peptide deformylase</fullName>
        <shortName evidence="6">PDF</shortName>
        <ecNumber evidence="6">3.5.1.88</ecNumber>
    </recommendedName>
    <alternativeName>
        <fullName evidence="6">Polypeptide deformylase</fullName>
    </alternativeName>
</protein>
<name>A0A1W7AAE3_9STAP</name>
<feature type="binding site" evidence="6">
    <location>
        <position position="111"/>
    </location>
    <ligand>
        <name>Fe cation</name>
        <dbReference type="ChEBI" id="CHEBI:24875"/>
    </ligand>
</feature>
<evidence type="ECO:0000256" key="3">
    <source>
        <dbReference type="ARBA" id="ARBA00022801"/>
    </source>
</evidence>
<dbReference type="STRING" id="1855823.MCCS_09320"/>
<dbReference type="KEGG" id="mcak:MCCS_09320"/>
<dbReference type="GO" id="GO:0006412">
    <property type="term" value="P:translation"/>
    <property type="evidence" value="ECO:0007669"/>
    <property type="project" value="UniProtKB-UniRule"/>
</dbReference>
<comment type="catalytic activity">
    <reaction evidence="6">
        <text>N-terminal N-formyl-L-methionyl-[peptide] + H2O = N-terminal L-methionyl-[peptide] + formate</text>
        <dbReference type="Rhea" id="RHEA:24420"/>
        <dbReference type="Rhea" id="RHEA-COMP:10639"/>
        <dbReference type="Rhea" id="RHEA-COMP:10640"/>
        <dbReference type="ChEBI" id="CHEBI:15377"/>
        <dbReference type="ChEBI" id="CHEBI:15740"/>
        <dbReference type="ChEBI" id="CHEBI:49298"/>
        <dbReference type="ChEBI" id="CHEBI:64731"/>
        <dbReference type="EC" id="3.5.1.88"/>
    </reaction>
</comment>
<dbReference type="EMBL" id="CP021059">
    <property type="protein sequence ID" value="ARQ06579.1"/>
    <property type="molecule type" value="Genomic_DNA"/>
</dbReference>
<evidence type="ECO:0000256" key="5">
    <source>
        <dbReference type="ARBA" id="ARBA00023004"/>
    </source>
</evidence>
<dbReference type="PRINTS" id="PR01576">
    <property type="entry name" value="PDEFORMYLASE"/>
</dbReference>
<organism evidence="7 8">
    <name type="scientific">Macrococcoides canis</name>
    <dbReference type="NCBI Taxonomy" id="1855823"/>
    <lineage>
        <taxon>Bacteria</taxon>
        <taxon>Bacillati</taxon>
        <taxon>Bacillota</taxon>
        <taxon>Bacilli</taxon>
        <taxon>Bacillales</taxon>
        <taxon>Staphylococcaceae</taxon>
        <taxon>Macrococcoides</taxon>
    </lineage>
</organism>
<dbReference type="OrthoDB" id="9784988at2"/>
<evidence type="ECO:0000313" key="8">
    <source>
        <dbReference type="Proteomes" id="UP000194154"/>
    </source>
</evidence>
<accession>A0A1W7AAE3</accession>
<proteinExistence type="inferred from homology"/>
<dbReference type="EC" id="3.5.1.88" evidence="6"/>
<keyword evidence="8" id="KW-1185">Reference proteome</keyword>
<dbReference type="HAMAP" id="MF_00163">
    <property type="entry name" value="Pep_deformylase"/>
    <property type="match status" value="1"/>
</dbReference>
<dbReference type="Gene3D" id="3.90.45.10">
    <property type="entry name" value="Peptide deformylase"/>
    <property type="match status" value="1"/>
</dbReference>
<dbReference type="GO" id="GO:0042586">
    <property type="term" value="F:peptide deformylase activity"/>
    <property type="evidence" value="ECO:0007669"/>
    <property type="project" value="UniProtKB-UniRule"/>
</dbReference>
<dbReference type="AlphaFoldDB" id="A0A1W7AAE3"/>
<dbReference type="RefSeq" id="WP_086042240.1">
    <property type="nucleotide sequence ID" value="NZ_CBCRZA010000006.1"/>
</dbReference>
<evidence type="ECO:0000256" key="1">
    <source>
        <dbReference type="ARBA" id="ARBA00010759"/>
    </source>
</evidence>
<dbReference type="InterPro" id="IPR036821">
    <property type="entry name" value="Peptide_deformylase_sf"/>
</dbReference>
<evidence type="ECO:0000256" key="6">
    <source>
        <dbReference type="HAMAP-Rule" id="MF_00163"/>
    </source>
</evidence>
<dbReference type="Pfam" id="PF01327">
    <property type="entry name" value="Pep_deformylase"/>
    <property type="match status" value="1"/>
</dbReference>
<dbReference type="FunFam" id="3.90.45.10:FF:000002">
    <property type="entry name" value="Peptide deformylase"/>
    <property type="match status" value="1"/>
</dbReference>